<keyword evidence="1 5" id="KW-0963">Cytoplasm</keyword>
<feature type="active site" evidence="5 6">
    <location>
        <position position="200"/>
    </location>
</feature>
<comment type="PTM">
    <text evidence="5">Phosphorylated by CheA. Phosphorylation of the N-terminal regulatory domain activates the methylesterase activity.</text>
</comment>
<dbReference type="EMBL" id="QFQP01000003">
    <property type="protein sequence ID" value="PZR16724.1"/>
    <property type="molecule type" value="Genomic_DNA"/>
</dbReference>
<evidence type="ECO:0000313" key="10">
    <source>
        <dbReference type="EMBL" id="PZR16724.1"/>
    </source>
</evidence>
<dbReference type="EC" id="3.1.1.61" evidence="5"/>
<dbReference type="HAMAP" id="MF_00099">
    <property type="entry name" value="CheB_chemtxs"/>
    <property type="match status" value="1"/>
</dbReference>
<dbReference type="PANTHER" id="PTHR42872">
    <property type="entry name" value="PROTEIN-GLUTAMATE METHYLESTERASE/PROTEIN-GLUTAMINE GLUTAMINASE"/>
    <property type="match status" value="1"/>
</dbReference>
<dbReference type="InterPro" id="IPR001789">
    <property type="entry name" value="Sig_transdc_resp-reg_receiver"/>
</dbReference>
<dbReference type="GO" id="GO:0005737">
    <property type="term" value="C:cytoplasm"/>
    <property type="evidence" value="ECO:0007669"/>
    <property type="project" value="UniProtKB-SubCell"/>
</dbReference>
<dbReference type="Pfam" id="PF00072">
    <property type="entry name" value="Response_reg"/>
    <property type="match status" value="2"/>
</dbReference>
<dbReference type="Gene3D" id="3.40.50.180">
    <property type="entry name" value="Methylesterase CheB, C-terminal domain"/>
    <property type="match status" value="1"/>
</dbReference>
<dbReference type="GO" id="GO:0050568">
    <property type="term" value="F:protein-glutamine glutaminase activity"/>
    <property type="evidence" value="ECO:0007669"/>
    <property type="project" value="UniProtKB-UniRule"/>
</dbReference>
<dbReference type="PROSITE" id="PS50110">
    <property type="entry name" value="RESPONSE_REGULATORY"/>
    <property type="match status" value="2"/>
</dbReference>
<dbReference type="InterPro" id="IPR011006">
    <property type="entry name" value="CheY-like_superfamily"/>
</dbReference>
<feature type="active site" evidence="5 6">
    <location>
        <position position="293"/>
    </location>
</feature>
<evidence type="ECO:0000256" key="1">
    <source>
        <dbReference type="ARBA" id="ARBA00022490"/>
    </source>
</evidence>
<dbReference type="NCBIfam" id="NF001965">
    <property type="entry name" value="PRK00742.1"/>
    <property type="match status" value="1"/>
</dbReference>
<name>A0A2W5VLI9_9BACT</name>
<dbReference type="GO" id="GO:0008984">
    <property type="term" value="F:protein-glutamate methylesterase activity"/>
    <property type="evidence" value="ECO:0007669"/>
    <property type="project" value="UniProtKB-UniRule"/>
</dbReference>
<accession>A0A2W5VLI9</accession>
<protein>
    <recommendedName>
        <fullName evidence="5">Protein-glutamate methylesterase/protein-glutamine glutaminase</fullName>
        <ecNumber evidence="5">3.1.1.61</ecNumber>
        <ecNumber evidence="5">3.5.1.44</ecNumber>
    </recommendedName>
</protein>
<dbReference type="CDD" id="cd16432">
    <property type="entry name" value="CheB_Rec"/>
    <property type="match status" value="1"/>
</dbReference>
<evidence type="ECO:0000256" key="6">
    <source>
        <dbReference type="PROSITE-ProRule" id="PRU00050"/>
    </source>
</evidence>
<dbReference type="InterPro" id="IPR000673">
    <property type="entry name" value="Sig_transdc_resp-reg_Me-estase"/>
</dbReference>
<dbReference type="SMART" id="SM00448">
    <property type="entry name" value="REC"/>
    <property type="match status" value="2"/>
</dbReference>
<comment type="catalytic activity">
    <reaction evidence="5">
        <text>L-glutaminyl-[protein] + H2O = L-glutamyl-[protein] + NH4(+)</text>
        <dbReference type="Rhea" id="RHEA:16441"/>
        <dbReference type="Rhea" id="RHEA-COMP:10207"/>
        <dbReference type="Rhea" id="RHEA-COMP:10208"/>
        <dbReference type="ChEBI" id="CHEBI:15377"/>
        <dbReference type="ChEBI" id="CHEBI:28938"/>
        <dbReference type="ChEBI" id="CHEBI:29973"/>
        <dbReference type="ChEBI" id="CHEBI:30011"/>
        <dbReference type="EC" id="3.5.1.44"/>
    </reaction>
</comment>
<dbReference type="Pfam" id="PF01339">
    <property type="entry name" value="CheB_methylest"/>
    <property type="match status" value="1"/>
</dbReference>
<evidence type="ECO:0000259" key="9">
    <source>
        <dbReference type="PROSITE" id="PS50122"/>
    </source>
</evidence>
<evidence type="ECO:0000256" key="5">
    <source>
        <dbReference type="HAMAP-Rule" id="MF_00099"/>
    </source>
</evidence>
<feature type="active site" evidence="5 6">
    <location>
        <position position="173"/>
    </location>
</feature>
<dbReference type="InterPro" id="IPR008248">
    <property type="entry name" value="CheB-like"/>
</dbReference>
<evidence type="ECO:0000313" key="11">
    <source>
        <dbReference type="Proteomes" id="UP000249061"/>
    </source>
</evidence>
<comment type="function">
    <text evidence="5">Involved in chemotaxis. Part of a chemotaxis signal transduction system that modulates chemotaxis in response to various stimuli. Catalyzes the demethylation of specific methylglutamate residues introduced into the chemoreceptors (methyl-accepting chemotaxis proteins or MCP) by CheR. Also mediates the irreversible deamidation of specific glutamine residues to glutamic acid.</text>
</comment>
<dbReference type="GO" id="GO:0006935">
    <property type="term" value="P:chemotaxis"/>
    <property type="evidence" value="ECO:0007669"/>
    <property type="project" value="UniProtKB-UniRule"/>
</dbReference>
<dbReference type="PANTHER" id="PTHR42872:SF6">
    <property type="entry name" value="PROTEIN-GLUTAMATE METHYLESTERASE_PROTEIN-GLUTAMINE GLUTAMINASE"/>
    <property type="match status" value="1"/>
</dbReference>
<comment type="subcellular location">
    <subcellularLocation>
        <location evidence="5">Cytoplasm</location>
    </subcellularLocation>
</comment>
<organism evidence="10 11">
    <name type="scientific">Archangium gephyra</name>
    <dbReference type="NCBI Taxonomy" id="48"/>
    <lineage>
        <taxon>Bacteria</taxon>
        <taxon>Pseudomonadati</taxon>
        <taxon>Myxococcota</taxon>
        <taxon>Myxococcia</taxon>
        <taxon>Myxococcales</taxon>
        <taxon>Cystobacterineae</taxon>
        <taxon>Archangiaceae</taxon>
        <taxon>Archangium</taxon>
    </lineage>
</organism>
<sequence>MKVECSSHRMPKFRVLIVDDSSLSREVLRRTLEIDSTLWVVGEAKTGEEAITMVRALKPDLVTMDLNMPGMGGLKAIEVVMRERPTPIVVISERSSTSGVDLNYEAISRGALELVPKSGVFGAGDDDLRRFVERMVMLAEAGVADEKPLPPAAPAPPIPVSTETPVLLGIGASTGGPKALAKLLASLPRDYPLPIAIVQHMAEDFFDSFVRFLRDASGHPVEQATAATRFEVGKVYVAPPRQEMFVRENLTVKLLPPPPNSLISPSVDSLFFSMATTLKGRSIGVLLTGMGDDGAQGLLRMRRMGARTVVQDKASCAVFGMPKAAVELGAAEHVIPLNDIGAFLTRASKGGAITGNNAAYVPSLSRVADTTKDRKVVLVVDDQATALELAKNTLNRAGFEVITLDNPMLVARTLRKNSVDLVVLEPELKTMKASALVQTLRSHGSNTPVLLWSSIDSATLQSRAKECQTSHALRKGDTAELIRTVGRLTRN</sequence>
<dbReference type="SUPFAM" id="SSF52172">
    <property type="entry name" value="CheY-like"/>
    <property type="match status" value="2"/>
</dbReference>
<evidence type="ECO:0000256" key="4">
    <source>
        <dbReference type="ARBA" id="ARBA00048267"/>
    </source>
</evidence>
<dbReference type="EC" id="3.5.1.44" evidence="5"/>
<comment type="caution">
    <text evidence="7">Lacks conserved residue(s) required for the propagation of feature annotation.</text>
</comment>
<keyword evidence="2 5" id="KW-0145">Chemotaxis</keyword>
<dbReference type="Gene3D" id="3.40.50.2300">
    <property type="match status" value="2"/>
</dbReference>
<dbReference type="SUPFAM" id="SSF52738">
    <property type="entry name" value="Methylesterase CheB, C-terminal domain"/>
    <property type="match status" value="1"/>
</dbReference>
<proteinExistence type="inferred from homology"/>
<evidence type="ECO:0000256" key="3">
    <source>
        <dbReference type="ARBA" id="ARBA00022801"/>
    </source>
</evidence>
<comment type="similarity">
    <text evidence="5">Belongs to the CheB family.</text>
</comment>
<feature type="modified residue" description="4-aspartylphosphate" evidence="5 7">
    <location>
        <position position="65"/>
    </location>
</feature>
<feature type="domain" description="Response regulatory" evidence="8">
    <location>
        <begin position="376"/>
        <end position="490"/>
    </location>
</feature>
<comment type="catalytic activity">
    <reaction evidence="4 5">
        <text>[protein]-L-glutamate 5-O-methyl ester + H2O = L-glutamyl-[protein] + methanol + H(+)</text>
        <dbReference type="Rhea" id="RHEA:23236"/>
        <dbReference type="Rhea" id="RHEA-COMP:10208"/>
        <dbReference type="Rhea" id="RHEA-COMP:10311"/>
        <dbReference type="ChEBI" id="CHEBI:15377"/>
        <dbReference type="ChEBI" id="CHEBI:15378"/>
        <dbReference type="ChEBI" id="CHEBI:17790"/>
        <dbReference type="ChEBI" id="CHEBI:29973"/>
        <dbReference type="ChEBI" id="CHEBI:82795"/>
        <dbReference type="EC" id="3.1.1.61"/>
    </reaction>
</comment>
<dbReference type="CDD" id="cd00156">
    <property type="entry name" value="REC"/>
    <property type="match status" value="1"/>
</dbReference>
<comment type="caution">
    <text evidence="10">The sequence shown here is derived from an EMBL/GenBank/DDBJ whole genome shotgun (WGS) entry which is preliminary data.</text>
</comment>
<feature type="domain" description="CheB-type methylesterase" evidence="9">
    <location>
        <begin position="159"/>
        <end position="351"/>
    </location>
</feature>
<evidence type="ECO:0000259" key="8">
    <source>
        <dbReference type="PROSITE" id="PS50110"/>
    </source>
</evidence>
<feature type="domain" description="Response regulatory" evidence="8">
    <location>
        <begin position="14"/>
        <end position="132"/>
    </location>
</feature>
<evidence type="ECO:0000256" key="7">
    <source>
        <dbReference type="PROSITE-ProRule" id="PRU00169"/>
    </source>
</evidence>
<dbReference type="AlphaFoldDB" id="A0A2W5VLI9"/>
<dbReference type="Proteomes" id="UP000249061">
    <property type="component" value="Unassembled WGS sequence"/>
</dbReference>
<dbReference type="CDD" id="cd17541">
    <property type="entry name" value="REC_CheB-like"/>
    <property type="match status" value="1"/>
</dbReference>
<comment type="domain">
    <text evidence="5">Contains a C-terminal catalytic domain, and an N-terminal region which modulates catalytic activity.</text>
</comment>
<dbReference type="PROSITE" id="PS50122">
    <property type="entry name" value="CHEB"/>
    <property type="match status" value="1"/>
</dbReference>
<gene>
    <name evidence="5" type="primary">cheB</name>
    <name evidence="10" type="ORF">DI536_06100</name>
</gene>
<evidence type="ECO:0000256" key="2">
    <source>
        <dbReference type="ARBA" id="ARBA00022500"/>
    </source>
</evidence>
<dbReference type="InterPro" id="IPR035909">
    <property type="entry name" value="CheB_C"/>
</dbReference>
<reference evidence="10 11" key="1">
    <citation type="submission" date="2017-08" db="EMBL/GenBank/DDBJ databases">
        <title>Infants hospitalized years apart are colonized by the same room-sourced microbial strains.</title>
        <authorList>
            <person name="Brooks B."/>
            <person name="Olm M.R."/>
            <person name="Firek B.A."/>
            <person name="Baker R."/>
            <person name="Thomas B.C."/>
            <person name="Morowitz M.J."/>
            <person name="Banfield J.F."/>
        </authorList>
    </citation>
    <scope>NUCLEOTIDE SEQUENCE [LARGE SCALE GENOMIC DNA]</scope>
    <source>
        <strain evidence="10">S2_003_000_R2_14</strain>
    </source>
</reference>
<keyword evidence="3 5" id="KW-0378">Hydrolase</keyword>
<keyword evidence="5 7" id="KW-0597">Phosphoprotein</keyword>
<dbReference type="GO" id="GO:0000156">
    <property type="term" value="F:phosphorelay response regulator activity"/>
    <property type="evidence" value="ECO:0007669"/>
    <property type="project" value="InterPro"/>
</dbReference>